<accession>A0A841I146</accession>
<dbReference type="PROSITE" id="PS00622">
    <property type="entry name" value="HTH_LUXR_1"/>
    <property type="match status" value="1"/>
</dbReference>
<reference evidence="6 7" key="1">
    <citation type="submission" date="2020-08" db="EMBL/GenBank/DDBJ databases">
        <title>Genomic Encyclopedia of Type Strains, Phase IV (KMG-IV): sequencing the most valuable type-strain genomes for metagenomic binning, comparative biology and taxonomic classification.</title>
        <authorList>
            <person name="Goeker M."/>
        </authorList>
    </citation>
    <scope>NUCLEOTIDE SEQUENCE [LARGE SCALE GENOMIC DNA]</scope>
    <source>
        <strain evidence="6 7">DSM 21458</strain>
    </source>
</reference>
<dbReference type="GO" id="GO:0003677">
    <property type="term" value="F:DNA binding"/>
    <property type="evidence" value="ECO:0007669"/>
    <property type="project" value="UniProtKB-KW"/>
</dbReference>
<feature type="modified residue" description="4-aspartylphosphate" evidence="3">
    <location>
        <position position="52"/>
    </location>
</feature>
<evidence type="ECO:0000256" key="3">
    <source>
        <dbReference type="PROSITE-ProRule" id="PRU00169"/>
    </source>
</evidence>
<keyword evidence="1 3" id="KW-0597">Phosphoprotein</keyword>
<keyword evidence="2 6" id="KW-0238">DNA-binding</keyword>
<dbReference type="SMART" id="SM00448">
    <property type="entry name" value="REC"/>
    <property type="match status" value="1"/>
</dbReference>
<dbReference type="Proteomes" id="UP000569951">
    <property type="component" value="Unassembled WGS sequence"/>
</dbReference>
<feature type="domain" description="Response regulatory" evidence="5">
    <location>
        <begin position="2"/>
        <end position="117"/>
    </location>
</feature>
<proteinExistence type="predicted"/>
<dbReference type="InterPro" id="IPR001789">
    <property type="entry name" value="Sig_transdc_resp-reg_receiver"/>
</dbReference>
<dbReference type="InterPro" id="IPR016032">
    <property type="entry name" value="Sig_transdc_resp-reg_C-effctor"/>
</dbReference>
<protein>
    <submittedName>
        <fullName evidence="6">DNA-binding NarL/FixJ family response regulator</fullName>
    </submittedName>
</protein>
<evidence type="ECO:0000256" key="1">
    <source>
        <dbReference type="ARBA" id="ARBA00022553"/>
    </source>
</evidence>
<dbReference type="GO" id="GO:0006355">
    <property type="term" value="P:regulation of DNA-templated transcription"/>
    <property type="evidence" value="ECO:0007669"/>
    <property type="project" value="InterPro"/>
</dbReference>
<dbReference type="CDD" id="cd17535">
    <property type="entry name" value="REC_NarL-like"/>
    <property type="match status" value="1"/>
</dbReference>
<evidence type="ECO:0000256" key="2">
    <source>
        <dbReference type="ARBA" id="ARBA00023125"/>
    </source>
</evidence>
<dbReference type="PRINTS" id="PR00038">
    <property type="entry name" value="HTHLUXR"/>
</dbReference>
<evidence type="ECO:0000313" key="7">
    <source>
        <dbReference type="Proteomes" id="UP000569951"/>
    </source>
</evidence>
<dbReference type="PROSITE" id="PS50110">
    <property type="entry name" value="RESPONSE_REGULATORY"/>
    <property type="match status" value="1"/>
</dbReference>
<name>A0A841I146_9DEIO</name>
<dbReference type="InterPro" id="IPR000792">
    <property type="entry name" value="Tscrpt_reg_LuxR_C"/>
</dbReference>
<dbReference type="PROSITE" id="PS50043">
    <property type="entry name" value="HTH_LUXR_2"/>
    <property type="match status" value="1"/>
</dbReference>
<dbReference type="InterPro" id="IPR011006">
    <property type="entry name" value="CheY-like_superfamily"/>
</dbReference>
<dbReference type="PANTHER" id="PTHR43214">
    <property type="entry name" value="TWO-COMPONENT RESPONSE REGULATOR"/>
    <property type="match status" value="1"/>
</dbReference>
<dbReference type="SUPFAM" id="SSF46894">
    <property type="entry name" value="C-terminal effector domain of the bipartite response regulators"/>
    <property type="match status" value="1"/>
</dbReference>
<feature type="domain" description="HTH luxR-type" evidence="4">
    <location>
        <begin position="126"/>
        <end position="191"/>
    </location>
</feature>
<dbReference type="CDD" id="cd06170">
    <property type="entry name" value="LuxR_C_like"/>
    <property type="match status" value="1"/>
</dbReference>
<evidence type="ECO:0000259" key="4">
    <source>
        <dbReference type="PROSITE" id="PS50043"/>
    </source>
</evidence>
<sequence>MRIVIADDHPLFRMGLRYALAAQGFEVVGEAADGVEAVVRCLELRPDVALMDVKMPRQDGISACAELVARLPDVVVILLTTFGEPAIVSAARRAGARGFLSKETQPAELAEAVARIVGDPERDWLPAVALPQFTPRETDVLNLLLEGLSNKQIASRLGISPDTVKDYVSSVLGKLEVSDRMGALRRSRELGLR</sequence>
<evidence type="ECO:0000259" key="5">
    <source>
        <dbReference type="PROSITE" id="PS50110"/>
    </source>
</evidence>
<dbReference type="AlphaFoldDB" id="A0A841I146"/>
<dbReference type="InterPro" id="IPR039420">
    <property type="entry name" value="WalR-like"/>
</dbReference>
<dbReference type="Pfam" id="PF00072">
    <property type="entry name" value="Response_reg"/>
    <property type="match status" value="1"/>
</dbReference>
<dbReference type="RefSeq" id="WP_183987386.1">
    <property type="nucleotide sequence ID" value="NZ_JACHHG010000007.1"/>
</dbReference>
<comment type="caution">
    <text evidence="6">The sequence shown here is derived from an EMBL/GenBank/DDBJ whole genome shotgun (WGS) entry which is preliminary data.</text>
</comment>
<organism evidence="6 7">
    <name type="scientific">Deinobacterium chartae</name>
    <dbReference type="NCBI Taxonomy" id="521158"/>
    <lineage>
        <taxon>Bacteria</taxon>
        <taxon>Thermotogati</taxon>
        <taxon>Deinococcota</taxon>
        <taxon>Deinococci</taxon>
        <taxon>Deinococcales</taxon>
        <taxon>Deinococcaceae</taxon>
        <taxon>Deinobacterium</taxon>
    </lineage>
</organism>
<dbReference type="Gene3D" id="3.40.50.2300">
    <property type="match status" value="1"/>
</dbReference>
<evidence type="ECO:0000313" key="6">
    <source>
        <dbReference type="EMBL" id="MBB6098704.1"/>
    </source>
</evidence>
<dbReference type="EMBL" id="JACHHG010000007">
    <property type="protein sequence ID" value="MBB6098704.1"/>
    <property type="molecule type" value="Genomic_DNA"/>
</dbReference>
<keyword evidence="7" id="KW-1185">Reference proteome</keyword>
<dbReference type="Pfam" id="PF00196">
    <property type="entry name" value="GerE"/>
    <property type="match status" value="1"/>
</dbReference>
<dbReference type="SUPFAM" id="SSF52172">
    <property type="entry name" value="CheY-like"/>
    <property type="match status" value="1"/>
</dbReference>
<gene>
    <name evidence="6" type="ORF">HNR42_002139</name>
</gene>
<dbReference type="InterPro" id="IPR058245">
    <property type="entry name" value="NreC/VraR/RcsB-like_REC"/>
</dbReference>
<dbReference type="SMART" id="SM00421">
    <property type="entry name" value="HTH_LUXR"/>
    <property type="match status" value="1"/>
</dbReference>
<dbReference type="GO" id="GO:0000160">
    <property type="term" value="P:phosphorelay signal transduction system"/>
    <property type="evidence" value="ECO:0007669"/>
    <property type="project" value="InterPro"/>
</dbReference>